<reference evidence="1 2" key="1">
    <citation type="journal article" date="2020" name="Cell">
        <title>Large-Scale Comparative Analyses of Tick Genomes Elucidate Their Genetic Diversity and Vector Capacities.</title>
        <authorList>
            <consortium name="Tick Genome and Microbiome Consortium (TIGMIC)"/>
            <person name="Jia N."/>
            <person name="Wang J."/>
            <person name="Shi W."/>
            <person name="Du L."/>
            <person name="Sun Y."/>
            <person name="Zhan W."/>
            <person name="Jiang J.F."/>
            <person name="Wang Q."/>
            <person name="Zhang B."/>
            <person name="Ji P."/>
            <person name="Bell-Sakyi L."/>
            <person name="Cui X.M."/>
            <person name="Yuan T.T."/>
            <person name="Jiang B.G."/>
            <person name="Yang W.F."/>
            <person name="Lam T.T."/>
            <person name="Chang Q.C."/>
            <person name="Ding S.J."/>
            <person name="Wang X.J."/>
            <person name="Zhu J.G."/>
            <person name="Ruan X.D."/>
            <person name="Zhao L."/>
            <person name="Wei J.T."/>
            <person name="Ye R.Z."/>
            <person name="Que T.C."/>
            <person name="Du C.H."/>
            <person name="Zhou Y.H."/>
            <person name="Cheng J.X."/>
            <person name="Dai P.F."/>
            <person name="Guo W.B."/>
            <person name="Han X.H."/>
            <person name="Huang E.J."/>
            <person name="Li L.F."/>
            <person name="Wei W."/>
            <person name="Gao Y.C."/>
            <person name="Liu J.Z."/>
            <person name="Shao H.Z."/>
            <person name="Wang X."/>
            <person name="Wang C.C."/>
            <person name="Yang T.C."/>
            <person name="Huo Q.B."/>
            <person name="Li W."/>
            <person name="Chen H.Y."/>
            <person name="Chen S.E."/>
            <person name="Zhou L.G."/>
            <person name="Ni X.B."/>
            <person name="Tian J.H."/>
            <person name="Sheng Y."/>
            <person name="Liu T."/>
            <person name="Pan Y.S."/>
            <person name="Xia L.Y."/>
            <person name="Li J."/>
            <person name="Zhao F."/>
            <person name="Cao W.C."/>
        </authorList>
    </citation>
    <scope>NUCLEOTIDE SEQUENCE [LARGE SCALE GENOMIC DNA]</scope>
    <source>
        <strain evidence="1">Iper-2018</strain>
    </source>
</reference>
<gene>
    <name evidence="1" type="ORF">HPB47_002745</name>
</gene>
<sequence>MVYCCVPYCKSRAGKTPGVSFHQFPVDQELCSKWQRNISRQNLVINDKSPSTVVCSRHFRQIDYAPDCRIRKLLPGALPTVFEDYPAYLAPSAKKPRKEPVVRQSLPPRKPTKRKAEPEELPADLDAPESFDKPSANVSTQTTNNDAQRSSRYLSMVGRLRSQVAYHRSQSQKSLSLLRAEQKASEAYRANRHLAALEEIVADAERGEKKAVFLLHQIGRYGKKHDSYPEEFIRECVIWRFISPKGYDYARTSGLLTLHAKCTLQRYMGPSPTTSGMSAAMKERLVSEASMLSSKQHMASLIIDEASIRPKCIYDRKADAVFGLKDKPGGDTPSSSKEVLANRVLCFVLQGLSSKYKIPCSYYFTKQLSGRDLFTWTKEMIAAVELCGFVVTRIVTDNYSANVTLFKHLGSGSLQTVVRHPHDDSRIILLSFDPCHVLKNVRSQFLERQLTDGSGVISGTFVQELYEHQKNMTIKLARNLTRKHVYPTNLEKMNVLRAVQIFSPQVCAALEHLEENSRNDPALSAFRRASSTVHFMRTMKDWFDMHDTSFGGTGQKAPIADVDDGRLLWLENDFTCYVKKVQASSVASGNGAFTGETFQALLFTTKSTVETTRYLLTQGINYVLTRKLNSDPIEAVFGRVRYMCGGNDMLDARAVTAALDQIVKSKFARPPEVVTCDTDVDKLVSSLSVTFSDDLKELRECTSAPPLSVTCSGLAYVGGYIAKLITDFGCESCAMLLTTSDKDQPLYALLRGQDRSGLAYPRPEFLALLNGIVTFFEKIAKHLPRTHVLEVLQLLVEPHLEDVPLLNCPESVANSHGRRSASLIADKFFRILLVNHSTRVTDDNEKHMNYTHKPSRKHFRL</sequence>
<dbReference type="EMBL" id="JABSTQ010010377">
    <property type="protein sequence ID" value="KAG0421359.1"/>
    <property type="molecule type" value="Genomic_DNA"/>
</dbReference>
<protein>
    <submittedName>
        <fullName evidence="1">Uncharacterized protein</fullName>
    </submittedName>
</protein>
<keyword evidence="2" id="KW-1185">Reference proteome</keyword>
<proteinExistence type="predicted"/>
<organism evidence="1 2">
    <name type="scientific">Ixodes persulcatus</name>
    <name type="common">Taiga tick</name>
    <dbReference type="NCBI Taxonomy" id="34615"/>
    <lineage>
        <taxon>Eukaryota</taxon>
        <taxon>Metazoa</taxon>
        <taxon>Ecdysozoa</taxon>
        <taxon>Arthropoda</taxon>
        <taxon>Chelicerata</taxon>
        <taxon>Arachnida</taxon>
        <taxon>Acari</taxon>
        <taxon>Parasitiformes</taxon>
        <taxon>Ixodida</taxon>
        <taxon>Ixodoidea</taxon>
        <taxon>Ixodidae</taxon>
        <taxon>Ixodinae</taxon>
        <taxon>Ixodes</taxon>
    </lineage>
</organism>
<evidence type="ECO:0000313" key="2">
    <source>
        <dbReference type="Proteomes" id="UP000805193"/>
    </source>
</evidence>
<dbReference type="Proteomes" id="UP000805193">
    <property type="component" value="Unassembled WGS sequence"/>
</dbReference>
<evidence type="ECO:0000313" key="1">
    <source>
        <dbReference type="EMBL" id="KAG0421359.1"/>
    </source>
</evidence>
<accession>A0AC60PKC1</accession>
<comment type="caution">
    <text evidence="1">The sequence shown here is derived from an EMBL/GenBank/DDBJ whole genome shotgun (WGS) entry which is preliminary data.</text>
</comment>
<name>A0AC60PKC1_IXOPE</name>